<dbReference type="Gene3D" id="3.40.50.300">
    <property type="entry name" value="P-loop containing nucleotide triphosphate hydrolases"/>
    <property type="match status" value="1"/>
</dbReference>
<feature type="region of interest" description="Disordered" evidence="5">
    <location>
        <begin position="186"/>
        <end position="226"/>
    </location>
</feature>
<dbReference type="GeneID" id="34623863"/>
<dbReference type="InterPro" id="IPR027417">
    <property type="entry name" value="P-loop_NTPase"/>
</dbReference>
<feature type="domain" description="DNA2/NAM7 helicase-like C-terminal" evidence="6">
    <location>
        <begin position="52"/>
        <end position="177"/>
    </location>
</feature>
<gene>
    <name evidence="8" type="primary">LOC34623863</name>
</gene>
<dbReference type="GO" id="GO:0000184">
    <property type="term" value="P:nuclear-transcribed mRNA catabolic process, nonsense-mediated decay"/>
    <property type="evidence" value="ECO:0007669"/>
    <property type="project" value="TreeGrafter"/>
</dbReference>
<keyword evidence="4" id="KW-0067">ATP-binding</keyword>
<accession>A0A6P6S208</accession>
<dbReference type="InterPro" id="IPR047187">
    <property type="entry name" value="SF1_C_Upf1"/>
</dbReference>
<reference evidence="8" key="1">
    <citation type="submission" date="2025-08" db="UniProtKB">
        <authorList>
            <consortium name="RefSeq"/>
        </authorList>
    </citation>
    <scope>IDENTIFICATION</scope>
</reference>
<evidence type="ECO:0000313" key="8">
    <source>
        <dbReference type="RefSeq" id="XP_026193702.1"/>
    </source>
</evidence>
<organism evidence="7 8">
    <name type="scientific">Cyclospora cayetanensis</name>
    <dbReference type="NCBI Taxonomy" id="88456"/>
    <lineage>
        <taxon>Eukaryota</taxon>
        <taxon>Sar</taxon>
        <taxon>Alveolata</taxon>
        <taxon>Apicomplexa</taxon>
        <taxon>Conoidasida</taxon>
        <taxon>Coccidia</taxon>
        <taxon>Eucoccidiorida</taxon>
        <taxon>Eimeriorina</taxon>
        <taxon>Eimeriidae</taxon>
        <taxon>Cyclospora</taxon>
    </lineage>
</organism>
<evidence type="ECO:0000256" key="3">
    <source>
        <dbReference type="ARBA" id="ARBA00022806"/>
    </source>
</evidence>
<dbReference type="Proteomes" id="UP000515125">
    <property type="component" value="Unplaced"/>
</dbReference>
<evidence type="ECO:0000313" key="7">
    <source>
        <dbReference type="Proteomes" id="UP000515125"/>
    </source>
</evidence>
<dbReference type="InterPro" id="IPR045055">
    <property type="entry name" value="DNA2/NAM7-like"/>
</dbReference>
<dbReference type="GO" id="GO:0005737">
    <property type="term" value="C:cytoplasm"/>
    <property type="evidence" value="ECO:0007669"/>
    <property type="project" value="TreeGrafter"/>
</dbReference>
<keyword evidence="2" id="KW-0378">Hydrolase</keyword>
<dbReference type="CDD" id="cd18808">
    <property type="entry name" value="SF1_C_Upf1"/>
    <property type="match status" value="1"/>
</dbReference>
<dbReference type="InterPro" id="IPR041679">
    <property type="entry name" value="DNA2/NAM7-like_C"/>
</dbReference>
<keyword evidence="3 8" id="KW-0347">Helicase</keyword>
<dbReference type="Pfam" id="PF13087">
    <property type="entry name" value="AAA_12"/>
    <property type="match status" value="1"/>
</dbReference>
<dbReference type="GO" id="GO:0016787">
    <property type="term" value="F:hydrolase activity"/>
    <property type="evidence" value="ECO:0007669"/>
    <property type="project" value="UniProtKB-KW"/>
</dbReference>
<evidence type="ECO:0000256" key="2">
    <source>
        <dbReference type="ARBA" id="ARBA00022801"/>
    </source>
</evidence>
<proteinExistence type="predicted"/>
<dbReference type="AlphaFoldDB" id="A0A6P6S208"/>
<evidence type="ECO:0000256" key="4">
    <source>
        <dbReference type="ARBA" id="ARBA00022840"/>
    </source>
</evidence>
<dbReference type="PANTHER" id="PTHR10887">
    <property type="entry name" value="DNA2/NAM7 HELICASE FAMILY"/>
    <property type="match status" value="1"/>
</dbReference>
<name>A0A6P6S208_9EIME</name>
<protein>
    <submittedName>
        <fullName evidence="8">RNA helicase aquarius</fullName>
    </submittedName>
</protein>
<keyword evidence="7" id="KW-1185">Reference proteome</keyword>
<keyword evidence="1" id="KW-0547">Nucleotide-binding</keyword>
<feature type="compositionally biased region" description="Low complexity" evidence="5">
    <location>
        <begin position="186"/>
        <end position="198"/>
    </location>
</feature>
<dbReference type="OrthoDB" id="330192at2759"/>
<dbReference type="SUPFAM" id="SSF52540">
    <property type="entry name" value="P-loop containing nucleoside triphosphate hydrolases"/>
    <property type="match status" value="1"/>
</dbReference>
<dbReference type="GO" id="GO:0005524">
    <property type="term" value="F:ATP binding"/>
    <property type="evidence" value="ECO:0007669"/>
    <property type="project" value="UniProtKB-KW"/>
</dbReference>
<dbReference type="RefSeq" id="XP_026193702.1">
    <property type="nucleotide sequence ID" value="XM_026337917.1"/>
</dbReference>
<dbReference type="GO" id="GO:0005694">
    <property type="term" value="C:chromosome"/>
    <property type="evidence" value="ECO:0007669"/>
    <property type="project" value="UniProtKB-ARBA"/>
</dbReference>
<dbReference type="PANTHER" id="PTHR10887:SF364">
    <property type="entry name" value="REGULATOR OF NONSENSE TRANSCRIPTS 1"/>
    <property type="match status" value="1"/>
</dbReference>
<evidence type="ECO:0000256" key="1">
    <source>
        <dbReference type="ARBA" id="ARBA00022741"/>
    </source>
</evidence>
<evidence type="ECO:0000256" key="5">
    <source>
        <dbReference type="SAM" id="MobiDB-lite"/>
    </source>
</evidence>
<dbReference type="GO" id="GO:0003724">
    <property type="term" value="F:RNA helicase activity"/>
    <property type="evidence" value="ECO:0007669"/>
    <property type="project" value="TreeGrafter"/>
</dbReference>
<evidence type="ECO:0000259" key="6">
    <source>
        <dbReference type="Pfam" id="PF13087"/>
    </source>
</evidence>
<dbReference type="FunFam" id="3.40.50.300:FF:000326">
    <property type="entry name" value="P-loop containing nucleoside triphosphate hydrolase"/>
    <property type="match status" value="1"/>
</dbReference>
<sequence>MRFEAFFAACIPASPTFRRSASTWAPCRMAFPAQTGSSLSYPVRRSSGQTLWDVCGRVAKEELSSTGTSYLNRGEASVVERLVLALLRSGVTPEQIGVITPYLGQRNFLRTLLQRNPMPAEVEISSVDAFQGREKDIIIFSCVRSNTQSSIGFLSDPRRLNVALTRARFCVFICGNASLLSIQRTPSSGSSAALPPSLRGAPSGPEDAEGERGAPPSGQGPSAPPSTCKLLQMAASQFLETLPVWPLLVLHYEKQNCIVSGPICNLREVQFTPTGRKVPRSFNGATTTPAPLQAVSTAGAKAEEADDQGEFMGSRAYPCSVITAAAARPPRGSHNAKKRLATATLLLLPGRIAARERSAALYAREERRHSERQQQPFACVSANLRVSGGMRTNASLRKYGSRGMAREEQNLGCLCREKQKLSLPRMQTLLSPF</sequence>